<evidence type="ECO:0000256" key="2">
    <source>
        <dbReference type="ARBA" id="ARBA00007251"/>
    </source>
</evidence>
<feature type="compositionally biased region" description="Polar residues" evidence="10">
    <location>
        <begin position="222"/>
        <end position="235"/>
    </location>
</feature>
<comment type="subcellular location">
    <subcellularLocation>
        <location evidence="1">Cytoplasm</location>
        <location evidence="1">Cytosol</location>
    </subcellularLocation>
</comment>
<keyword evidence="5" id="KW-0648">Protein biosynthesis</keyword>
<feature type="region of interest" description="Disordered" evidence="10">
    <location>
        <begin position="183"/>
        <end position="343"/>
    </location>
</feature>
<dbReference type="Proteomes" id="UP000232323">
    <property type="component" value="Unassembled WGS sequence"/>
</dbReference>
<reference evidence="11 12" key="1">
    <citation type="submission" date="2017-08" db="EMBL/GenBank/DDBJ databases">
        <title>Acidophilic green algal genome provides insights into adaptation to an acidic environment.</title>
        <authorList>
            <person name="Hirooka S."/>
            <person name="Hirose Y."/>
            <person name="Kanesaki Y."/>
            <person name="Higuchi S."/>
            <person name="Fujiwara T."/>
            <person name="Onuma R."/>
            <person name="Era A."/>
            <person name="Ohbayashi R."/>
            <person name="Uzuka A."/>
            <person name="Nozaki H."/>
            <person name="Yoshikawa H."/>
            <person name="Miyagishima S.Y."/>
        </authorList>
    </citation>
    <scope>NUCLEOTIDE SEQUENCE [LARGE SCALE GENOMIC DNA]</scope>
    <source>
        <strain evidence="11 12">NIES-2499</strain>
    </source>
</reference>
<dbReference type="EMBL" id="BEGY01000076">
    <property type="protein sequence ID" value="GAX82182.1"/>
    <property type="molecule type" value="Genomic_DNA"/>
</dbReference>
<dbReference type="GO" id="GO:0003743">
    <property type="term" value="F:translation initiation factor activity"/>
    <property type="evidence" value="ECO:0007669"/>
    <property type="project" value="UniProtKB-KW"/>
</dbReference>
<evidence type="ECO:0000313" key="11">
    <source>
        <dbReference type="EMBL" id="GAX82182.1"/>
    </source>
</evidence>
<keyword evidence="3" id="KW-0963">Cytoplasm</keyword>
<sequence length="701" mass="72867">MNPPPGAVGPKSGPAFQVVGFHVEGAFNSPVISTLDGPDVGASSPVPVIIPPSFQNTAPAKAAVDGGSAMLQEPAASVSIGGAILPSQGTQGSVDTQRGVSEGGLALTSAEGIVSETSITTKGTGQLPPSSMPKMIHDAARSEAIHAGILKPAEELSASYTSEISTMSTLSGQMSMGTAAHTQEFSSSTMMRETNPAHAPSHPSHHKHLAAPPPAAPELQGSDATSASGHPQGPTSGKAVLSRAERRAVQEAQRAAKAASKAGGPQTSKAGAEAAAAKTGKTPAGGSEAGAAGAKGKERPPPPSSAAKLETQRQDSGLSNIIPTSEGHAALKPSLSVKKTGTGRGGVSLASAEMFSHLQQYKKVSVSMLCSQHKDTSAIHPAVLQLGLQYADGSISGANARCVAMMHTLCQVIEDYVTPDGKSLSRDLTQQINTIITFLVECRTLSVSMGNAIKFVKLKLSKVDPSKPEVNAKADLIQDISDYINARIYIADSYIVAAAVNKVVDGDVILTFAYSHVVAAVLKEAAMRNTDFRVVVVDARPENEGRQMLQKLLEAGVSCTYIHLTAISYAMREVTKVFLGAAAVMSNGTVMGRAGSASVAMVAHDLSKPVMICCESYKFHERVQLDSITHNELGDPDALASVTGRPDITTVSLVGQDQTRMGLLNLKYDAMPAEYVTMIVTEFGSIPPTSVPVILRERQET</sequence>
<dbReference type="Gene3D" id="3.40.50.10470">
    <property type="entry name" value="Translation initiation factor eif-2b, domain 2"/>
    <property type="match status" value="1"/>
</dbReference>
<comment type="caution">
    <text evidence="11">The sequence shown here is derived from an EMBL/GenBank/DDBJ whole genome shotgun (WGS) entry which is preliminary data.</text>
</comment>
<comment type="similarity">
    <text evidence="2 9">Belongs to the eIF-2B alpha/beta/delta subunits family.</text>
</comment>
<protein>
    <recommendedName>
        <fullName evidence="6">Translation initiation factor eIF2B subunit delta</fullName>
    </recommendedName>
    <alternativeName>
        <fullName evidence="7">eIF2B GDP-GTP exchange factor subunit delta</fullName>
    </alternativeName>
</protein>
<evidence type="ECO:0000256" key="10">
    <source>
        <dbReference type="SAM" id="MobiDB-lite"/>
    </source>
</evidence>
<dbReference type="InterPro" id="IPR000649">
    <property type="entry name" value="IF-2B-related"/>
</dbReference>
<dbReference type="InterPro" id="IPR037171">
    <property type="entry name" value="NagB/RpiA_transferase-like"/>
</dbReference>
<dbReference type="GO" id="GO:0005829">
    <property type="term" value="C:cytosol"/>
    <property type="evidence" value="ECO:0007669"/>
    <property type="project" value="UniProtKB-SubCell"/>
</dbReference>
<evidence type="ECO:0000256" key="3">
    <source>
        <dbReference type="ARBA" id="ARBA00022490"/>
    </source>
</evidence>
<evidence type="ECO:0000256" key="9">
    <source>
        <dbReference type="RuleBase" id="RU003814"/>
    </source>
</evidence>
<dbReference type="STRING" id="1157962.A0A250XGY7"/>
<feature type="compositionally biased region" description="Polar residues" evidence="10">
    <location>
        <begin position="183"/>
        <end position="192"/>
    </location>
</feature>
<evidence type="ECO:0000256" key="5">
    <source>
        <dbReference type="ARBA" id="ARBA00022917"/>
    </source>
</evidence>
<evidence type="ECO:0000313" key="12">
    <source>
        <dbReference type="Proteomes" id="UP000232323"/>
    </source>
</evidence>
<evidence type="ECO:0000256" key="1">
    <source>
        <dbReference type="ARBA" id="ARBA00004514"/>
    </source>
</evidence>
<evidence type="ECO:0000256" key="8">
    <source>
        <dbReference type="ARBA" id="ARBA00046432"/>
    </source>
</evidence>
<dbReference type="Pfam" id="PF01008">
    <property type="entry name" value="IF-2B"/>
    <property type="match status" value="1"/>
</dbReference>
<comment type="subunit">
    <text evidence="8">Component of the translation initiation factor 2B (eIF2B) complex which is a heterodecamer of two sets of five different subunits: alpha, beta, gamma, delta and epsilon. Subunits alpha, beta and delta comprise a regulatory subcomplex and subunits epsilon and gamma comprise a catalytic subcomplex. Within the complex, the hexameric regulatory complex resides at the center, with the two heterodimeric catalytic subcomplexes bound on opposite sides.</text>
</comment>
<keyword evidence="12" id="KW-1185">Reference proteome</keyword>
<accession>A0A250XGY7</accession>
<feature type="compositionally biased region" description="Low complexity" evidence="10">
    <location>
        <begin position="250"/>
        <end position="294"/>
    </location>
</feature>
<evidence type="ECO:0000256" key="7">
    <source>
        <dbReference type="ARBA" id="ARBA00044356"/>
    </source>
</evidence>
<organism evidence="11 12">
    <name type="scientific">Chlamydomonas eustigma</name>
    <dbReference type="NCBI Taxonomy" id="1157962"/>
    <lineage>
        <taxon>Eukaryota</taxon>
        <taxon>Viridiplantae</taxon>
        <taxon>Chlorophyta</taxon>
        <taxon>core chlorophytes</taxon>
        <taxon>Chlorophyceae</taxon>
        <taxon>CS clade</taxon>
        <taxon>Chlamydomonadales</taxon>
        <taxon>Chlamydomonadaceae</taxon>
        <taxon>Chlamydomonas</taxon>
    </lineage>
</organism>
<dbReference type="OrthoDB" id="10254737at2759"/>
<dbReference type="AlphaFoldDB" id="A0A250XGY7"/>
<dbReference type="SUPFAM" id="SSF100950">
    <property type="entry name" value="NagB/RpiA/CoA transferase-like"/>
    <property type="match status" value="1"/>
</dbReference>
<dbReference type="InterPro" id="IPR042529">
    <property type="entry name" value="IF_2B-like_C"/>
</dbReference>
<gene>
    <name evidence="11" type="ORF">CEUSTIGMA_g9610.t1</name>
</gene>
<dbReference type="PANTHER" id="PTHR10233:SF14">
    <property type="entry name" value="TRANSLATION INITIATION FACTOR EIF-2B SUBUNIT DELTA"/>
    <property type="match status" value="1"/>
</dbReference>
<proteinExistence type="inferred from homology"/>
<dbReference type="PANTHER" id="PTHR10233">
    <property type="entry name" value="TRANSLATION INITIATION FACTOR EIF-2B"/>
    <property type="match status" value="1"/>
</dbReference>
<name>A0A250XGY7_9CHLO</name>
<evidence type="ECO:0000256" key="6">
    <source>
        <dbReference type="ARBA" id="ARBA00044147"/>
    </source>
</evidence>
<feature type="compositionally biased region" description="Polar residues" evidence="10">
    <location>
        <begin position="314"/>
        <end position="323"/>
    </location>
</feature>
<evidence type="ECO:0000256" key="4">
    <source>
        <dbReference type="ARBA" id="ARBA00022540"/>
    </source>
</evidence>
<keyword evidence="4" id="KW-0396">Initiation factor</keyword>